<keyword evidence="11" id="KW-0012">Acyltransferase</keyword>
<comment type="similarity">
    <text evidence="10">Belongs to the PlsX family.</text>
</comment>
<sequence>MQDVGYSVRGKVKSPLSIGIDLMGSDAPARELLETILLHYDSFDDPIYLTLFGTSEVFEGIPSPSASLSFFPVQEAIYMHELPLIAIKRKPHSSLCVGIRMLKEGHLHAFISAGNTGALMSCAKIHLASLSGLKRPALLTLFPGHQSEIALLDVGASISYKAAHLVHFAAMGIAYQKSRGISYPKLALLNIGSEAKKGTPELRDAYQTLEHLSDKNHFIFIGNVEARNVFQTELDVLITDGFTGNIFLKTSEGIAFNILKMIGDIDKENHSLPLQRALYELRQKLDYSKYPGALLAGIDKIVIKCHGEGSSSSILSSINNACQLIKYNFIDKVKEQLQSLLFSGKRT</sequence>
<comment type="subunit">
    <text evidence="9 10">Homodimer. Probably interacts with PlsY.</text>
</comment>
<evidence type="ECO:0000256" key="7">
    <source>
        <dbReference type="ARBA" id="ARBA00023264"/>
    </source>
</evidence>
<evidence type="ECO:0000313" key="12">
    <source>
        <dbReference type="Proteomes" id="UP000826014"/>
    </source>
</evidence>
<keyword evidence="5 10" id="KW-0443">Lipid metabolism</keyword>
<evidence type="ECO:0000256" key="6">
    <source>
        <dbReference type="ARBA" id="ARBA00023209"/>
    </source>
</evidence>
<dbReference type="EMBL" id="CP075587">
    <property type="protein sequence ID" value="QYF48424.1"/>
    <property type="molecule type" value="Genomic_DNA"/>
</dbReference>
<evidence type="ECO:0000256" key="1">
    <source>
        <dbReference type="ARBA" id="ARBA00001232"/>
    </source>
</evidence>
<evidence type="ECO:0000256" key="3">
    <source>
        <dbReference type="ARBA" id="ARBA00022516"/>
    </source>
</evidence>
<accession>A0ABX8UZR1</accession>
<evidence type="ECO:0000256" key="9">
    <source>
        <dbReference type="ARBA" id="ARBA00046608"/>
    </source>
</evidence>
<keyword evidence="3 10" id="KW-0444">Lipid biosynthesis</keyword>
<comment type="subcellular location">
    <subcellularLocation>
        <location evidence="10">Cytoplasm</location>
    </subcellularLocation>
    <text evidence="10">Associated with the membrane possibly through PlsY.</text>
</comment>
<dbReference type="PANTHER" id="PTHR30100:SF1">
    <property type="entry name" value="PHOSPHATE ACYLTRANSFERASE"/>
    <property type="match status" value="1"/>
</dbReference>
<dbReference type="GO" id="GO:0043811">
    <property type="term" value="F:phosphate:acyl-[acyl carrier protein] acyltransferase activity"/>
    <property type="evidence" value="ECO:0007669"/>
    <property type="project" value="UniProtKB-EC"/>
</dbReference>
<dbReference type="InterPro" id="IPR003664">
    <property type="entry name" value="FA_synthesis"/>
</dbReference>
<evidence type="ECO:0000256" key="5">
    <source>
        <dbReference type="ARBA" id="ARBA00023098"/>
    </source>
</evidence>
<keyword evidence="4 10" id="KW-0808">Transferase</keyword>
<dbReference type="Proteomes" id="UP000826014">
    <property type="component" value="Chromosome"/>
</dbReference>
<evidence type="ECO:0000256" key="10">
    <source>
        <dbReference type="HAMAP-Rule" id="MF_00019"/>
    </source>
</evidence>
<keyword evidence="12" id="KW-1185">Reference proteome</keyword>
<keyword evidence="6 10" id="KW-0594">Phospholipid biosynthesis</keyword>
<dbReference type="SUPFAM" id="SSF53659">
    <property type="entry name" value="Isocitrate/Isopropylmalate dehydrogenase-like"/>
    <property type="match status" value="1"/>
</dbReference>
<reference evidence="11 12" key="1">
    <citation type="journal article" date="2022" name="bioRxiv">
        <title>Ecology and evolution of chlamydial symbionts of arthropods.</title>
        <authorList>
            <person name="Halter T."/>
            <person name="Koestlbacher S."/>
            <person name="Collingro A."/>
            <person name="Sixt B.S."/>
            <person name="Toenshoff E.R."/>
            <person name="Hendrickx F."/>
            <person name="Kostanjsek R."/>
            <person name="Horn M."/>
        </authorList>
    </citation>
    <scope>NUCLEOTIDE SEQUENCE [LARGE SCALE GENOMIC DNA]</scope>
    <source>
        <strain evidence="11">W744xW776</strain>
    </source>
</reference>
<proteinExistence type="inferred from homology"/>
<dbReference type="Gene3D" id="3.40.718.10">
    <property type="entry name" value="Isopropylmalate Dehydrogenase"/>
    <property type="match status" value="1"/>
</dbReference>
<comment type="pathway">
    <text evidence="10">Lipid metabolism; phospholipid metabolism.</text>
</comment>
<keyword evidence="2 10" id="KW-0963">Cytoplasm</keyword>
<keyword evidence="7 10" id="KW-1208">Phospholipid metabolism</keyword>
<comment type="function">
    <text evidence="10">Catalyzes the reversible formation of acyl-phosphate (acyl-PO(4)) from acyl-[acyl-carrier-protein] (acyl-ACP). This enzyme utilizes acyl-ACP as fatty acyl donor, but not acyl-CoA.</text>
</comment>
<dbReference type="NCBIfam" id="TIGR00182">
    <property type="entry name" value="plsX"/>
    <property type="match status" value="1"/>
</dbReference>
<evidence type="ECO:0000313" key="11">
    <source>
        <dbReference type="EMBL" id="QYF48424.1"/>
    </source>
</evidence>
<gene>
    <name evidence="10" type="primary">plsX</name>
    <name evidence="11" type="ORF">RHABOEDO_000585</name>
</gene>
<dbReference type="Pfam" id="PF02504">
    <property type="entry name" value="FA_synthesis"/>
    <property type="match status" value="1"/>
</dbReference>
<name>A0ABX8UZR1_9BACT</name>
<evidence type="ECO:0000256" key="4">
    <source>
        <dbReference type="ARBA" id="ARBA00022679"/>
    </source>
</evidence>
<dbReference type="HAMAP" id="MF_00019">
    <property type="entry name" value="PlsX"/>
    <property type="match status" value="1"/>
</dbReference>
<dbReference type="InterPro" id="IPR012281">
    <property type="entry name" value="Phospholipid_synth_PlsX-like"/>
</dbReference>
<dbReference type="PIRSF" id="PIRSF002465">
    <property type="entry name" value="Phsphlp_syn_PlsX"/>
    <property type="match status" value="1"/>
</dbReference>
<evidence type="ECO:0000256" key="8">
    <source>
        <dbReference type="ARBA" id="ARBA00024069"/>
    </source>
</evidence>
<organism evidence="11 12">
    <name type="scientific">Candidatus Rhabdochlamydia oedothoracis</name>
    <dbReference type="NCBI Taxonomy" id="2720720"/>
    <lineage>
        <taxon>Bacteria</taxon>
        <taxon>Pseudomonadati</taxon>
        <taxon>Chlamydiota</taxon>
        <taxon>Chlamydiia</taxon>
        <taxon>Parachlamydiales</taxon>
        <taxon>Candidatus Rhabdochlamydiaceae</taxon>
        <taxon>Candidatus Rhabdochlamydia</taxon>
    </lineage>
</organism>
<dbReference type="PANTHER" id="PTHR30100">
    <property type="entry name" value="FATTY ACID/PHOSPHOLIPID SYNTHESIS PROTEIN PLSX"/>
    <property type="match status" value="1"/>
</dbReference>
<dbReference type="EC" id="2.3.1.274" evidence="8 10"/>
<comment type="catalytic activity">
    <reaction evidence="1 10">
        <text>a fatty acyl-[ACP] + phosphate = an acyl phosphate + holo-[ACP]</text>
        <dbReference type="Rhea" id="RHEA:42292"/>
        <dbReference type="Rhea" id="RHEA-COMP:9685"/>
        <dbReference type="Rhea" id="RHEA-COMP:14125"/>
        <dbReference type="ChEBI" id="CHEBI:43474"/>
        <dbReference type="ChEBI" id="CHEBI:59918"/>
        <dbReference type="ChEBI" id="CHEBI:64479"/>
        <dbReference type="ChEBI" id="CHEBI:138651"/>
        <dbReference type="EC" id="2.3.1.274"/>
    </reaction>
</comment>
<protein>
    <recommendedName>
        <fullName evidence="8 10">Phosphate acyltransferase</fullName>
        <ecNumber evidence="8 10">2.3.1.274</ecNumber>
    </recommendedName>
    <alternativeName>
        <fullName evidence="10">Acyl-ACP phosphotransacylase</fullName>
    </alternativeName>
    <alternativeName>
        <fullName evidence="10">Acyl-[acyl-carrier-protein]--phosphate acyltransferase</fullName>
    </alternativeName>
    <alternativeName>
        <fullName evidence="10">Phosphate-acyl-ACP acyltransferase</fullName>
    </alternativeName>
</protein>
<evidence type="ECO:0000256" key="2">
    <source>
        <dbReference type="ARBA" id="ARBA00022490"/>
    </source>
</evidence>